<dbReference type="AlphaFoldDB" id="A0A8K0CZR5"/>
<dbReference type="Proteomes" id="UP000801492">
    <property type="component" value="Unassembled WGS sequence"/>
</dbReference>
<proteinExistence type="predicted"/>
<dbReference type="OrthoDB" id="8187571at2759"/>
<sequence length="131" mass="14508">MQFGLTYHQILEFAHSSGLRFNRRVPNNWVLSNATGVDWMKEFIKKYPDLSLPEYGVVLAVPEIVAPKGCKQVGQTVSGERSEQVTFVGIVTASGETFPPVYVFLRARYKKEFLNGAPPGSIVLTVSTDKG</sequence>
<protein>
    <submittedName>
        <fullName evidence="1">Uncharacterized protein</fullName>
    </submittedName>
</protein>
<name>A0A8K0CZR5_IGNLU</name>
<evidence type="ECO:0000313" key="2">
    <source>
        <dbReference type="Proteomes" id="UP000801492"/>
    </source>
</evidence>
<comment type="caution">
    <text evidence="1">The sequence shown here is derived from an EMBL/GenBank/DDBJ whole genome shotgun (WGS) entry which is preliminary data.</text>
</comment>
<accession>A0A8K0CZR5</accession>
<gene>
    <name evidence="1" type="ORF">ILUMI_12766</name>
</gene>
<dbReference type="EMBL" id="VTPC01008019">
    <property type="protein sequence ID" value="KAF2893407.1"/>
    <property type="molecule type" value="Genomic_DNA"/>
</dbReference>
<keyword evidence="2" id="KW-1185">Reference proteome</keyword>
<reference evidence="1" key="1">
    <citation type="submission" date="2019-08" db="EMBL/GenBank/DDBJ databases">
        <title>The genome of the North American firefly Photinus pyralis.</title>
        <authorList>
            <consortium name="Photinus pyralis genome working group"/>
            <person name="Fallon T.R."/>
            <person name="Sander Lower S.E."/>
            <person name="Weng J.-K."/>
        </authorList>
    </citation>
    <scope>NUCLEOTIDE SEQUENCE</scope>
    <source>
        <strain evidence="1">TRF0915ILg1</strain>
        <tissue evidence="1">Whole body</tissue>
    </source>
</reference>
<organism evidence="1 2">
    <name type="scientific">Ignelater luminosus</name>
    <name type="common">Cucubano</name>
    <name type="synonym">Pyrophorus luminosus</name>
    <dbReference type="NCBI Taxonomy" id="2038154"/>
    <lineage>
        <taxon>Eukaryota</taxon>
        <taxon>Metazoa</taxon>
        <taxon>Ecdysozoa</taxon>
        <taxon>Arthropoda</taxon>
        <taxon>Hexapoda</taxon>
        <taxon>Insecta</taxon>
        <taxon>Pterygota</taxon>
        <taxon>Neoptera</taxon>
        <taxon>Endopterygota</taxon>
        <taxon>Coleoptera</taxon>
        <taxon>Polyphaga</taxon>
        <taxon>Elateriformia</taxon>
        <taxon>Elateroidea</taxon>
        <taxon>Elateridae</taxon>
        <taxon>Agrypninae</taxon>
        <taxon>Pyrophorini</taxon>
        <taxon>Ignelater</taxon>
    </lineage>
</organism>
<evidence type="ECO:0000313" key="1">
    <source>
        <dbReference type="EMBL" id="KAF2893407.1"/>
    </source>
</evidence>
<feature type="non-terminal residue" evidence="1">
    <location>
        <position position="131"/>
    </location>
</feature>